<gene>
    <name evidence="1" type="ORF">A6F54_71</name>
</gene>
<protein>
    <submittedName>
        <fullName evidence="1">Uncharacterized protein</fullName>
    </submittedName>
</protein>
<accession>A0A1D5APJ7</accession>
<reference evidence="1" key="1">
    <citation type="journal article" date="2016" name="PLoS ONE">
        <title>Analysis of Genetic Variation across the Encapsidated Genome of Microplitis demolitor Bracovirus in Parasitoid Wasps.</title>
        <authorList>
            <person name="Burke G.R."/>
        </authorList>
    </citation>
    <scope>NUCLEOTIDE SEQUENCE</scope>
    <source>
        <strain evidence="1">UGA</strain>
    </source>
</reference>
<evidence type="ECO:0000313" key="1">
    <source>
        <dbReference type="EMBL" id="AOH69144.1"/>
    </source>
</evidence>
<dbReference type="EMBL" id="KX223737">
    <property type="protein sequence ID" value="AOH69144.1"/>
    <property type="molecule type" value="Genomic_DNA"/>
</dbReference>
<proteinExistence type="predicted"/>
<name>A0A1D5APJ7_9VIRU</name>
<organism evidence="1">
    <name type="scientific">Microplitis mediator bracovirus</name>
    <dbReference type="NCBI Taxonomy" id="1836595"/>
    <lineage>
        <taxon>Viruses</taxon>
        <taxon>Viruses incertae sedis</taxon>
        <taxon>Polydnaviriformidae</taxon>
        <taxon>Bracoviriform</taxon>
    </lineage>
</organism>
<sequence>MEEEFATIVYVELAPSILVPYEWPIRGLESLVLTLAEEIIAQDDSVKSILQVKNIPAKLIRHIDSSGFTYVFEKVPTEETVGCYVYEIVLPKEEDSIQVDMSGGSSSDKGSWPNYATSVFPRSNKTSYYLTPPQLHGEMLRSMDTNTHALRRRLTRNIKQ</sequence>